<reference evidence="1 2" key="1">
    <citation type="submission" date="2019-07" db="EMBL/GenBank/DDBJ databases">
        <title>Genomics analysis of Aphanomyces spp. identifies a new class of oomycete effector associated with host adaptation.</title>
        <authorList>
            <person name="Gaulin E."/>
        </authorList>
    </citation>
    <scope>NUCLEOTIDE SEQUENCE [LARGE SCALE GENOMIC DNA]</scope>
    <source>
        <strain evidence="1 2">ATCC 201684</strain>
    </source>
</reference>
<protein>
    <submittedName>
        <fullName evidence="1">Uncharacterized protein</fullName>
    </submittedName>
</protein>
<proteinExistence type="predicted"/>
<evidence type="ECO:0000313" key="2">
    <source>
        <dbReference type="Proteomes" id="UP000481153"/>
    </source>
</evidence>
<sequence length="144" mass="16330">MVGFMHSASSSLIDDDDMGVPAPVFEYVAAPVLNKWDQDELIKWRTKREQYEAKLLDRCMVTGEDLSAIQVSVKNSVDSTLLPNLAKYVFRKSPKEVSHEELIAEIDKKCGSLKNGYLPGVDALFTKMLEDEYGHLRHRTPQNE</sequence>
<comment type="caution">
    <text evidence="1">The sequence shown here is derived from an EMBL/GenBank/DDBJ whole genome shotgun (WGS) entry which is preliminary data.</text>
</comment>
<dbReference type="AlphaFoldDB" id="A0A6G0XCM1"/>
<name>A0A6G0XCM1_9STRA</name>
<organism evidence="1 2">
    <name type="scientific">Aphanomyces euteiches</name>
    <dbReference type="NCBI Taxonomy" id="100861"/>
    <lineage>
        <taxon>Eukaryota</taxon>
        <taxon>Sar</taxon>
        <taxon>Stramenopiles</taxon>
        <taxon>Oomycota</taxon>
        <taxon>Saprolegniomycetes</taxon>
        <taxon>Saprolegniales</taxon>
        <taxon>Verrucalvaceae</taxon>
        <taxon>Aphanomyces</taxon>
    </lineage>
</organism>
<dbReference type="Proteomes" id="UP000481153">
    <property type="component" value="Unassembled WGS sequence"/>
</dbReference>
<evidence type="ECO:0000313" key="1">
    <source>
        <dbReference type="EMBL" id="KAF0737766.1"/>
    </source>
</evidence>
<accession>A0A6G0XCM1</accession>
<dbReference type="VEuPathDB" id="FungiDB:AeMF1_002374"/>
<gene>
    <name evidence="1" type="ORF">Ae201684_006260</name>
</gene>
<keyword evidence="2" id="KW-1185">Reference proteome</keyword>
<dbReference type="EMBL" id="VJMJ01000081">
    <property type="protein sequence ID" value="KAF0737766.1"/>
    <property type="molecule type" value="Genomic_DNA"/>
</dbReference>